<name>A0A645CUN5_9ZZZZ</name>
<evidence type="ECO:0000313" key="1">
    <source>
        <dbReference type="EMBL" id="MPM80637.1"/>
    </source>
</evidence>
<comment type="caution">
    <text evidence="1">The sequence shown here is derived from an EMBL/GenBank/DDBJ whole genome shotgun (WGS) entry which is preliminary data.</text>
</comment>
<sequence>MKLSLSLMLISLMRLILGTTTTQSSGTLCAAHTAPGLPLSGVHINPALRISKIQASSESVIVRHSPSVPQEGRNPYFSASSPITLMASRAVLALCSARISSCSIVSIARASGRKVFSSSFCPIVVSPIATPCSFMKG</sequence>
<proteinExistence type="predicted"/>
<dbReference type="EMBL" id="VSSQ01030206">
    <property type="protein sequence ID" value="MPM80637.1"/>
    <property type="molecule type" value="Genomic_DNA"/>
</dbReference>
<dbReference type="AlphaFoldDB" id="A0A645CUN5"/>
<organism evidence="1">
    <name type="scientific">bioreactor metagenome</name>
    <dbReference type="NCBI Taxonomy" id="1076179"/>
    <lineage>
        <taxon>unclassified sequences</taxon>
        <taxon>metagenomes</taxon>
        <taxon>ecological metagenomes</taxon>
    </lineage>
</organism>
<accession>A0A645CUN5</accession>
<reference evidence="1" key="1">
    <citation type="submission" date="2019-08" db="EMBL/GenBank/DDBJ databases">
        <authorList>
            <person name="Kucharzyk K."/>
            <person name="Murdoch R.W."/>
            <person name="Higgins S."/>
            <person name="Loffler F."/>
        </authorList>
    </citation>
    <scope>NUCLEOTIDE SEQUENCE</scope>
</reference>
<protein>
    <submittedName>
        <fullName evidence="1">Uncharacterized protein</fullName>
    </submittedName>
</protein>
<gene>
    <name evidence="1" type="ORF">SDC9_127687</name>
</gene>